<proteinExistence type="predicted"/>
<accession>A0A150LC78</accession>
<comment type="caution">
    <text evidence="2">The sequence shown here is derived from an EMBL/GenBank/DDBJ whole genome shotgun (WGS) entry which is preliminary data.</text>
</comment>
<name>A0A150LC78_9BACI</name>
<sequence>MYLFFAFFGGLQYYWWYKLGAEEDERLIENRNIAGTMAFRIAFCFGFLGSLVLSFLSHDYEFLYRAELIILALTFALGTNLWAYLTYKYDTGE</sequence>
<evidence type="ECO:0000256" key="1">
    <source>
        <dbReference type="SAM" id="Phobius"/>
    </source>
</evidence>
<keyword evidence="3" id="KW-1185">Reference proteome</keyword>
<organism evidence="2 3">
    <name type="scientific">Heyndrickxia sporothermodurans</name>
    <dbReference type="NCBI Taxonomy" id="46224"/>
    <lineage>
        <taxon>Bacteria</taxon>
        <taxon>Bacillati</taxon>
        <taxon>Bacillota</taxon>
        <taxon>Bacilli</taxon>
        <taxon>Bacillales</taxon>
        <taxon>Bacillaceae</taxon>
        <taxon>Heyndrickxia</taxon>
    </lineage>
</organism>
<protein>
    <submittedName>
        <fullName evidence="2">Uncharacterized protein</fullName>
    </submittedName>
</protein>
<keyword evidence="1" id="KW-0812">Transmembrane</keyword>
<keyword evidence="1" id="KW-0472">Membrane</keyword>
<keyword evidence="1" id="KW-1133">Transmembrane helix</keyword>
<feature type="transmembrane region" description="Helical" evidence="1">
    <location>
        <begin position="37"/>
        <end position="56"/>
    </location>
</feature>
<dbReference type="Proteomes" id="UP000075666">
    <property type="component" value="Unassembled WGS sequence"/>
</dbReference>
<feature type="transmembrane region" description="Helical" evidence="1">
    <location>
        <begin position="68"/>
        <end position="87"/>
    </location>
</feature>
<reference evidence="2 3" key="1">
    <citation type="submission" date="2016-01" db="EMBL/GenBank/DDBJ databases">
        <title>Genome Sequences of Twelve Sporeforming Bacillus Species Isolated from Foods.</title>
        <authorList>
            <person name="Berendsen E.M."/>
            <person name="Wells-Bennik M.H."/>
            <person name="Krawcyk A.O."/>
            <person name="De Jong A."/>
            <person name="Holsappel S."/>
            <person name="Eijlander R.T."/>
            <person name="Kuipers O.P."/>
        </authorList>
    </citation>
    <scope>NUCLEOTIDE SEQUENCE [LARGE SCALE GENOMIC DNA]</scope>
    <source>
        <strain evidence="2 3">B4102</strain>
    </source>
</reference>
<gene>
    <name evidence="2" type="ORF">B4102_2462</name>
</gene>
<evidence type="ECO:0000313" key="2">
    <source>
        <dbReference type="EMBL" id="KYD09629.1"/>
    </source>
</evidence>
<dbReference type="AlphaFoldDB" id="A0A150LC78"/>
<evidence type="ECO:0000313" key="3">
    <source>
        <dbReference type="Proteomes" id="UP000075666"/>
    </source>
</evidence>
<dbReference type="STRING" id="46224.B4102_2462"/>
<dbReference type="EMBL" id="LQYN01000023">
    <property type="protein sequence ID" value="KYD09629.1"/>
    <property type="molecule type" value="Genomic_DNA"/>
</dbReference>
<dbReference type="PATRIC" id="fig|46224.3.peg.1569"/>